<feature type="compositionally biased region" description="Basic and acidic residues" evidence="1">
    <location>
        <begin position="92"/>
        <end position="101"/>
    </location>
</feature>
<proteinExistence type="predicted"/>
<dbReference type="EMBL" id="HBFR01023862">
    <property type="protein sequence ID" value="CAD8889920.1"/>
    <property type="molecule type" value="Transcribed_RNA"/>
</dbReference>
<protein>
    <submittedName>
        <fullName evidence="2">Uncharacterized protein</fullName>
    </submittedName>
</protein>
<sequence length="101" mass="11439">MGGPTIFFLRKIVTTDLSRLMNRQKVGIWRGTAAPKHFLDIEGPIVGRLPLSRGGDVVRPPSFRKTQKRTRPDARSASPLRFPSHRKTHQKKGMEAHNSKK</sequence>
<organism evidence="2">
    <name type="scientific">Corethron hystrix</name>
    <dbReference type="NCBI Taxonomy" id="216773"/>
    <lineage>
        <taxon>Eukaryota</taxon>
        <taxon>Sar</taxon>
        <taxon>Stramenopiles</taxon>
        <taxon>Ochrophyta</taxon>
        <taxon>Bacillariophyta</taxon>
        <taxon>Coscinodiscophyceae</taxon>
        <taxon>Corethrophycidae</taxon>
        <taxon>Corethrales</taxon>
        <taxon>Corethraceae</taxon>
        <taxon>Corethron</taxon>
    </lineage>
</organism>
<dbReference type="AlphaFoldDB" id="A0A7S1BL47"/>
<reference evidence="2" key="1">
    <citation type="submission" date="2021-01" db="EMBL/GenBank/DDBJ databases">
        <authorList>
            <person name="Corre E."/>
            <person name="Pelletier E."/>
            <person name="Niang G."/>
            <person name="Scheremetjew M."/>
            <person name="Finn R."/>
            <person name="Kale V."/>
            <person name="Holt S."/>
            <person name="Cochrane G."/>
            <person name="Meng A."/>
            <person name="Brown T."/>
            <person name="Cohen L."/>
        </authorList>
    </citation>
    <scope>NUCLEOTIDE SEQUENCE</scope>
    <source>
        <strain evidence="2">308</strain>
    </source>
</reference>
<gene>
    <name evidence="2" type="ORF">CHYS00102_LOCUS17125</name>
</gene>
<evidence type="ECO:0000313" key="2">
    <source>
        <dbReference type="EMBL" id="CAD8889920.1"/>
    </source>
</evidence>
<accession>A0A7S1BL47</accession>
<name>A0A7S1BL47_9STRA</name>
<feature type="region of interest" description="Disordered" evidence="1">
    <location>
        <begin position="50"/>
        <end position="101"/>
    </location>
</feature>
<evidence type="ECO:0000256" key="1">
    <source>
        <dbReference type="SAM" id="MobiDB-lite"/>
    </source>
</evidence>